<comment type="caution">
    <text evidence="2">The sequence shown here is derived from an EMBL/GenBank/DDBJ whole genome shotgun (WGS) entry which is preliminary data.</text>
</comment>
<evidence type="ECO:0000256" key="1">
    <source>
        <dbReference type="SAM" id="SignalP"/>
    </source>
</evidence>
<dbReference type="Gene3D" id="3.70.10.10">
    <property type="match status" value="1"/>
</dbReference>
<evidence type="ECO:0000313" key="2">
    <source>
        <dbReference type="EMBL" id="TQE06736.1"/>
    </source>
</evidence>
<dbReference type="PANTHER" id="PTHR11352">
    <property type="entry name" value="PROLIFERATING CELL NUCLEAR ANTIGEN"/>
    <property type="match status" value="1"/>
</dbReference>
<dbReference type="AlphaFoldDB" id="A0A540N6R5"/>
<dbReference type="GO" id="GO:0006272">
    <property type="term" value="P:leading strand elongation"/>
    <property type="evidence" value="ECO:0007669"/>
    <property type="project" value="TreeGrafter"/>
</dbReference>
<reference evidence="2 3" key="1">
    <citation type="journal article" date="2019" name="G3 (Bethesda)">
        <title>Sequencing of a Wild Apple (Malus baccata) Genome Unravels the Differences Between Cultivated and Wild Apple Species Regarding Disease Resistance and Cold Tolerance.</title>
        <authorList>
            <person name="Chen X."/>
        </authorList>
    </citation>
    <scope>NUCLEOTIDE SEQUENCE [LARGE SCALE GENOMIC DNA]</scope>
    <source>
        <strain evidence="3">cv. Shandingzi</strain>
        <tissue evidence="2">Leaves</tissue>
    </source>
</reference>
<gene>
    <name evidence="2" type="ORF">C1H46_007605</name>
</gene>
<protein>
    <submittedName>
        <fullName evidence="2">Uncharacterized protein</fullName>
    </submittedName>
</protein>
<accession>A0A540N6R5</accession>
<dbReference type="GO" id="GO:0043626">
    <property type="term" value="C:PCNA complex"/>
    <property type="evidence" value="ECO:0007669"/>
    <property type="project" value="TreeGrafter"/>
</dbReference>
<dbReference type="GO" id="GO:0006298">
    <property type="term" value="P:mismatch repair"/>
    <property type="evidence" value="ECO:0007669"/>
    <property type="project" value="TreeGrafter"/>
</dbReference>
<dbReference type="PANTHER" id="PTHR11352:SF0">
    <property type="entry name" value="PROLIFERATING CELL NUCLEAR ANTIGEN"/>
    <property type="match status" value="1"/>
</dbReference>
<dbReference type="STRING" id="106549.A0A540N6R5"/>
<feature type="signal peptide" evidence="1">
    <location>
        <begin position="1"/>
        <end position="18"/>
    </location>
</feature>
<dbReference type="GO" id="GO:0019985">
    <property type="term" value="P:translesion synthesis"/>
    <property type="evidence" value="ECO:0007669"/>
    <property type="project" value="TreeGrafter"/>
</dbReference>
<dbReference type="GO" id="GO:0003677">
    <property type="term" value="F:DNA binding"/>
    <property type="evidence" value="ECO:0007669"/>
    <property type="project" value="InterPro"/>
</dbReference>
<proteinExistence type="predicted"/>
<dbReference type="GO" id="GO:0006275">
    <property type="term" value="P:regulation of DNA replication"/>
    <property type="evidence" value="ECO:0007669"/>
    <property type="project" value="InterPro"/>
</dbReference>
<evidence type="ECO:0000313" key="3">
    <source>
        <dbReference type="Proteomes" id="UP000315295"/>
    </source>
</evidence>
<dbReference type="Proteomes" id="UP000315295">
    <property type="component" value="Unassembled WGS sequence"/>
</dbReference>
<dbReference type="EMBL" id="VIEB01000098">
    <property type="protein sequence ID" value="TQE06736.1"/>
    <property type="molecule type" value="Genomic_DNA"/>
</dbReference>
<keyword evidence="3" id="KW-1185">Reference proteome</keyword>
<dbReference type="GO" id="GO:0030337">
    <property type="term" value="F:DNA polymerase processivity factor activity"/>
    <property type="evidence" value="ECO:0007669"/>
    <property type="project" value="InterPro"/>
</dbReference>
<sequence>MFGFSLEAGAVLLRKAVAAFIMTGCFNGEMFISNDDVTLAATTFPIPMFQIPSLLVSLRLRPLIGEDLYCTEGLLWLALSFRDFYNNLSLYEDDDDFFGIYGSADLRRIRFVLVNNRTERFWDQQMDLFTIDRGRMIAPEFHYVYNVVVGIPSGIFGSLIMNLSRFGMTVSALVTETQVTFTVGNVKIVLRKELEECIIGGAVGENPVSLVFHIHYSNTMLRSSFLSKRVWLLGQSNGSSVMLNCPVGTLGNLMFYVG</sequence>
<dbReference type="InterPro" id="IPR000730">
    <property type="entry name" value="Pr_cel_nuc_antig"/>
</dbReference>
<name>A0A540N6R5_MALBA</name>
<keyword evidence="1" id="KW-0732">Signal</keyword>
<feature type="chain" id="PRO_5022124948" evidence="1">
    <location>
        <begin position="19"/>
        <end position="258"/>
    </location>
</feature>
<organism evidence="2 3">
    <name type="scientific">Malus baccata</name>
    <name type="common">Siberian crab apple</name>
    <name type="synonym">Pyrus baccata</name>
    <dbReference type="NCBI Taxonomy" id="106549"/>
    <lineage>
        <taxon>Eukaryota</taxon>
        <taxon>Viridiplantae</taxon>
        <taxon>Streptophyta</taxon>
        <taxon>Embryophyta</taxon>
        <taxon>Tracheophyta</taxon>
        <taxon>Spermatophyta</taxon>
        <taxon>Magnoliopsida</taxon>
        <taxon>eudicotyledons</taxon>
        <taxon>Gunneridae</taxon>
        <taxon>Pentapetalae</taxon>
        <taxon>rosids</taxon>
        <taxon>fabids</taxon>
        <taxon>Rosales</taxon>
        <taxon>Rosaceae</taxon>
        <taxon>Amygdaloideae</taxon>
        <taxon>Maleae</taxon>
        <taxon>Malus</taxon>
    </lineage>
</organism>